<keyword evidence="3" id="KW-1185">Reference proteome</keyword>
<feature type="transmembrane region" description="Helical" evidence="1">
    <location>
        <begin position="48"/>
        <end position="68"/>
    </location>
</feature>
<accession>A0A1M6LFF2</accession>
<feature type="transmembrane region" description="Helical" evidence="1">
    <location>
        <begin position="110"/>
        <end position="128"/>
    </location>
</feature>
<keyword evidence="1" id="KW-0472">Membrane</keyword>
<evidence type="ECO:0000256" key="1">
    <source>
        <dbReference type="SAM" id="Phobius"/>
    </source>
</evidence>
<dbReference type="RefSeq" id="WP_073009990.1">
    <property type="nucleotide sequence ID" value="NZ_FQZO01000007.1"/>
</dbReference>
<proteinExistence type="predicted"/>
<dbReference type="EMBL" id="FQZO01000007">
    <property type="protein sequence ID" value="SHJ69953.1"/>
    <property type="molecule type" value="Genomic_DNA"/>
</dbReference>
<reference evidence="2 3" key="1">
    <citation type="submission" date="2016-11" db="EMBL/GenBank/DDBJ databases">
        <authorList>
            <person name="Jaros S."/>
            <person name="Januszkiewicz K."/>
            <person name="Wedrychowicz H."/>
        </authorList>
    </citation>
    <scope>NUCLEOTIDE SEQUENCE [LARGE SCALE GENOMIC DNA]</scope>
    <source>
        <strain evidence="2 3">DSM 21864</strain>
    </source>
</reference>
<dbReference type="AlphaFoldDB" id="A0A1M6LFF2"/>
<dbReference type="STRING" id="1121298.SAMN05444401_3619"/>
<feature type="transmembrane region" description="Helical" evidence="1">
    <location>
        <begin position="6"/>
        <end position="28"/>
    </location>
</feature>
<protein>
    <submittedName>
        <fullName evidence="2">Uncharacterized protein</fullName>
    </submittedName>
</protein>
<feature type="transmembrane region" description="Helical" evidence="1">
    <location>
        <begin position="80"/>
        <end position="103"/>
    </location>
</feature>
<evidence type="ECO:0000313" key="3">
    <source>
        <dbReference type="Proteomes" id="UP000184080"/>
    </source>
</evidence>
<keyword evidence="1" id="KW-1133">Transmembrane helix</keyword>
<gene>
    <name evidence="2" type="ORF">SAMN05444401_3619</name>
</gene>
<keyword evidence="1" id="KW-0812">Transmembrane</keyword>
<feature type="transmembrane region" description="Helical" evidence="1">
    <location>
        <begin position="134"/>
        <end position="152"/>
    </location>
</feature>
<evidence type="ECO:0000313" key="2">
    <source>
        <dbReference type="EMBL" id="SHJ69953.1"/>
    </source>
</evidence>
<organism evidence="2 3">
    <name type="scientific">Clostridium amylolyticum</name>
    <dbReference type="NCBI Taxonomy" id="1121298"/>
    <lineage>
        <taxon>Bacteria</taxon>
        <taxon>Bacillati</taxon>
        <taxon>Bacillota</taxon>
        <taxon>Clostridia</taxon>
        <taxon>Eubacteriales</taxon>
        <taxon>Clostridiaceae</taxon>
        <taxon>Clostridium</taxon>
    </lineage>
</organism>
<name>A0A1M6LFF2_9CLOT</name>
<dbReference type="Proteomes" id="UP000184080">
    <property type="component" value="Unassembled WGS sequence"/>
</dbReference>
<sequence length="163" mass="18280">MKKLKGVFSILFIQMVTSVFFAICTNALINGLGSKEYDRLINNRVSMLWIMLFNIITVLLVYAAFIYVFKPMITRKQFNFGVSVFIILNLLLSALTIVTITALKIDAGQIFVILLELINITASSIANFADINGLYGTLAVYALFSPIAIYLISKILTFRNFSE</sequence>